<dbReference type="AlphaFoldDB" id="A0A0A2A7G5"/>
<gene>
    <name evidence="2" type="ORF">EU96_1227</name>
</gene>
<dbReference type="EMBL" id="JNAM01000010">
    <property type="protein sequence ID" value="KGF97515.1"/>
    <property type="molecule type" value="Genomic_DNA"/>
</dbReference>
<evidence type="ECO:0000313" key="2">
    <source>
        <dbReference type="EMBL" id="KGF97515.1"/>
    </source>
</evidence>
<organism evidence="2 3">
    <name type="scientific">Prochlorococcus marinus str. MIT 9302</name>
    <dbReference type="NCBI Taxonomy" id="74545"/>
    <lineage>
        <taxon>Bacteria</taxon>
        <taxon>Bacillati</taxon>
        <taxon>Cyanobacteriota</taxon>
        <taxon>Cyanophyceae</taxon>
        <taxon>Synechococcales</taxon>
        <taxon>Prochlorococcaceae</taxon>
        <taxon>Prochlorococcus</taxon>
    </lineage>
</organism>
<protein>
    <submittedName>
        <fullName evidence="2">Uncharacterized protein</fullName>
    </submittedName>
</protein>
<feature type="coiled-coil region" evidence="1">
    <location>
        <begin position="43"/>
        <end position="96"/>
    </location>
</feature>
<keyword evidence="1" id="KW-0175">Coiled coil</keyword>
<dbReference type="OrthoDB" id="9991640at2"/>
<reference evidence="3" key="1">
    <citation type="journal article" date="2014" name="Sci. Data">
        <title>Genomes of diverse isolates of the marine cyanobacterium Prochlorococcus.</title>
        <authorList>
            <person name="Biller S."/>
            <person name="Berube P."/>
            <person name="Thompson J."/>
            <person name="Kelly L."/>
            <person name="Roggensack S."/>
            <person name="Awad L."/>
            <person name="Roache-Johnson K."/>
            <person name="Ding H."/>
            <person name="Giovannoni S.J."/>
            <person name="Moore L.R."/>
            <person name="Chisholm S.W."/>
        </authorList>
    </citation>
    <scope>NUCLEOTIDE SEQUENCE [LARGE SCALE GENOMIC DNA]</scope>
    <source>
        <strain evidence="3">MIT 9302</strain>
    </source>
</reference>
<proteinExistence type="predicted"/>
<dbReference type="RefSeq" id="WP_052044260.1">
    <property type="nucleotide sequence ID" value="NZ_CP138951.1"/>
</dbReference>
<comment type="caution">
    <text evidence="2">The sequence shown here is derived from an EMBL/GenBank/DDBJ whole genome shotgun (WGS) entry which is preliminary data.</text>
</comment>
<evidence type="ECO:0000256" key="1">
    <source>
        <dbReference type="SAM" id="Coils"/>
    </source>
</evidence>
<name>A0A0A2A7G5_PROMR</name>
<sequence>MNNLFYKSLATISTIGILALSTTQILNTTKKSNNSEIEISKTLIELKKVRKESLNEIKTAKEEILSELNKLKSSSLQDYRNQTNFALNQLEKSKSESLKVLKEAGGISQGSAHMILTGYVNGSSSSVIPMKDLDQCEEQGVLWMSSQRARFHLKYKGFECLESR</sequence>
<evidence type="ECO:0000313" key="3">
    <source>
        <dbReference type="Proteomes" id="UP000030445"/>
    </source>
</evidence>
<dbReference type="Proteomes" id="UP000030445">
    <property type="component" value="Unassembled WGS sequence"/>
</dbReference>
<accession>A0A0A2A7G5</accession>